<dbReference type="Pfam" id="PF00128">
    <property type="entry name" value="Alpha-amylase"/>
    <property type="match status" value="1"/>
</dbReference>
<keyword evidence="3" id="KW-0963">Cytoplasm</keyword>
<reference evidence="9 10" key="2">
    <citation type="journal article" date="2016" name="Int. J. Syst. Evol. Microbiol.">
        <title>Bacillus gobiensis sp. nov., isolated from a soil sample.</title>
        <authorList>
            <person name="Liu B."/>
            <person name="Liu G.H."/>
            <person name="Cetin S."/>
            <person name="Schumann P."/>
            <person name="Pan Z.Z."/>
            <person name="Chen Q.Q."/>
        </authorList>
    </citation>
    <scope>NUCLEOTIDE SEQUENCE [LARGE SCALE GENOMIC DNA]</scope>
    <source>
        <strain evidence="9 10">FJAT-4402</strain>
    </source>
</reference>
<dbReference type="FunFam" id="3.20.20.80:FF:000064">
    <property type="entry name" value="Oligo-1,6-glucosidase"/>
    <property type="match status" value="1"/>
</dbReference>
<dbReference type="STRING" id="1441095.AM592_16485"/>
<dbReference type="GO" id="GO:0004574">
    <property type="term" value="F:oligo-1,6-glucosidase activity"/>
    <property type="evidence" value="ECO:0007669"/>
    <property type="project" value="UniProtKB-EC"/>
</dbReference>
<evidence type="ECO:0000256" key="3">
    <source>
        <dbReference type="ARBA" id="ARBA00022490"/>
    </source>
</evidence>
<dbReference type="SUPFAM" id="SSF51445">
    <property type="entry name" value="(Trans)glycosidases"/>
    <property type="match status" value="1"/>
</dbReference>
<dbReference type="Pfam" id="PF16657">
    <property type="entry name" value="Malt_amylase_C"/>
    <property type="match status" value="1"/>
</dbReference>
<dbReference type="FunFam" id="3.20.20.80:FF:000014">
    <property type="entry name" value="Alpha,alpha-phosphotrehalase"/>
    <property type="match status" value="1"/>
</dbReference>
<accession>A0A0M4GBD2</accession>
<dbReference type="RefSeq" id="WP_053604821.1">
    <property type="nucleotide sequence ID" value="NZ_CP012600.1"/>
</dbReference>
<dbReference type="FunFam" id="2.60.40.1180:FF:000007">
    <property type="entry name" value="Sucrose isomerase"/>
    <property type="match status" value="1"/>
</dbReference>
<evidence type="ECO:0000256" key="4">
    <source>
        <dbReference type="ARBA" id="ARBA00022801"/>
    </source>
</evidence>
<keyword evidence="10" id="KW-1185">Reference proteome</keyword>
<dbReference type="Gene3D" id="2.60.40.1180">
    <property type="entry name" value="Golgi alpha-mannosidase II"/>
    <property type="match status" value="1"/>
</dbReference>
<dbReference type="AlphaFoldDB" id="A0A0M4GBD2"/>
<dbReference type="GO" id="GO:0004556">
    <property type="term" value="F:alpha-amylase activity"/>
    <property type="evidence" value="ECO:0007669"/>
    <property type="project" value="TreeGrafter"/>
</dbReference>
<dbReference type="EC" id="3.2.1.10" evidence="7"/>
<dbReference type="PATRIC" id="fig|1441095.3.peg.3647"/>
<evidence type="ECO:0000313" key="10">
    <source>
        <dbReference type="Proteomes" id="UP000067625"/>
    </source>
</evidence>
<dbReference type="PANTHER" id="PTHR10357">
    <property type="entry name" value="ALPHA-AMYLASE FAMILY MEMBER"/>
    <property type="match status" value="1"/>
</dbReference>
<evidence type="ECO:0000256" key="1">
    <source>
        <dbReference type="ARBA" id="ARBA00004496"/>
    </source>
</evidence>
<dbReference type="InterPro" id="IPR045857">
    <property type="entry name" value="O16G_dom_2"/>
</dbReference>
<gene>
    <name evidence="9" type="ORF">AM592_16485</name>
</gene>
<comment type="subcellular location">
    <subcellularLocation>
        <location evidence="1">Cytoplasm</location>
    </subcellularLocation>
</comment>
<dbReference type="InterPro" id="IPR032091">
    <property type="entry name" value="Malt_amylase-like_C"/>
</dbReference>
<name>A0A0M4GBD2_9BACI</name>
<dbReference type="PANTHER" id="PTHR10357:SF184">
    <property type="entry name" value="OLIGO-1,6-GLUCOSIDASE 1"/>
    <property type="match status" value="1"/>
</dbReference>
<dbReference type="NCBIfam" id="NF008183">
    <property type="entry name" value="PRK10933.1"/>
    <property type="match status" value="1"/>
</dbReference>
<dbReference type="Gene3D" id="3.90.400.10">
    <property type="entry name" value="Oligo-1,6-glucosidase, Domain 2"/>
    <property type="match status" value="1"/>
</dbReference>
<dbReference type="SUPFAM" id="SSF51011">
    <property type="entry name" value="Glycosyl hydrolase domain"/>
    <property type="match status" value="1"/>
</dbReference>
<feature type="domain" description="Glycosyl hydrolase family 13 catalytic" evidence="8">
    <location>
        <begin position="13"/>
        <end position="420"/>
    </location>
</feature>
<evidence type="ECO:0000256" key="7">
    <source>
        <dbReference type="ARBA" id="ARBA00038939"/>
    </source>
</evidence>
<keyword evidence="5" id="KW-0326">Glycosidase</keyword>
<dbReference type="SMART" id="SM00642">
    <property type="entry name" value="Aamy"/>
    <property type="match status" value="1"/>
</dbReference>
<dbReference type="InterPro" id="IPR017853">
    <property type="entry name" value="GH"/>
</dbReference>
<comment type="similarity">
    <text evidence="2">Belongs to the glycosyl hydrolase 13 family.</text>
</comment>
<evidence type="ECO:0000313" key="9">
    <source>
        <dbReference type="EMBL" id="ALC82995.1"/>
    </source>
</evidence>
<evidence type="ECO:0000256" key="2">
    <source>
        <dbReference type="ARBA" id="ARBA00008061"/>
    </source>
</evidence>
<dbReference type="Gene3D" id="3.20.20.80">
    <property type="entry name" value="Glycosidases"/>
    <property type="match status" value="1"/>
</dbReference>
<organism evidence="9 10">
    <name type="scientific">Bacillus gobiensis</name>
    <dbReference type="NCBI Taxonomy" id="1441095"/>
    <lineage>
        <taxon>Bacteria</taxon>
        <taxon>Bacillati</taxon>
        <taxon>Bacillota</taxon>
        <taxon>Bacilli</taxon>
        <taxon>Bacillales</taxon>
        <taxon>Bacillaceae</taxon>
        <taxon>Bacillus</taxon>
    </lineage>
</organism>
<dbReference type="InterPro" id="IPR013780">
    <property type="entry name" value="Glyco_hydro_b"/>
</dbReference>
<proteinExistence type="inferred from homology"/>
<reference evidence="10" key="1">
    <citation type="submission" date="2015-08" db="EMBL/GenBank/DDBJ databases">
        <title>Genome sequencing project for genomic taxonomy and phylogenomics of Bacillus-like bacteria.</title>
        <authorList>
            <person name="Liu B."/>
            <person name="Wang J."/>
            <person name="Zhu Y."/>
            <person name="Liu G."/>
            <person name="Chen Q."/>
            <person name="Chen Z."/>
            <person name="Lan J."/>
            <person name="Che J."/>
            <person name="Ge C."/>
            <person name="Shi H."/>
            <person name="Pan Z."/>
            <person name="Liu X."/>
        </authorList>
    </citation>
    <scope>NUCLEOTIDE SEQUENCE [LARGE SCALE GENOMIC DNA]</scope>
    <source>
        <strain evidence="10">FJAT-4402</strain>
    </source>
</reference>
<sequence length="561" mass="65650">MQKKWWKESVVYQIYPSSFKDSNGDGIGDLQGIISKLDYIKELGANVIWICPVYPSPNDDNGYDISDYTDIMDIFGTMADWEQLLKEIHQRDMKLIMDLVLNHTSDEHPWFIESRSSKDNPKRDWYIWRPGKDGKEPNNWESLFRGSAWQYDELTDEYYLHLFSKKQPDLNWENPEVREELYRMTTWWLDKGIDGFRIDAISFIKKKDGLPDAPNLSGELYVPAWDCHRNQPGIHDFLAELKERVFNNYDIMTVGEADGVSPDDALLYVDEALGSFNMIFHFEHMGLDSGIGGKWDLKPWQLPDLKKIVTRWQSGLHAKGWNASYLENHDQPRSVSRFGDDQKYHKESAKMLATFLMTMQGTPFIYQGQEIGMTNVKFNSIEDYKDVESLNLYHESSAKGDEHIQKAWDYIYSKGRDNARTPMQWNDLPHGGFSEGNPWIAVNPNYKKINVEQSLKDNDSIFYYYKELIRLRKENDVIVYGDYRPILEDDERVYACLRTLEDEAVLVILNFSREPADFVLPTDWKYANNHLLIANNEVNPEESINKFTLLPYEARVYKLSN</sequence>
<dbReference type="CDD" id="cd11333">
    <property type="entry name" value="AmyAc_SI_OligoGlu_DGase"/>
    <property type="match status" value="1"/>
</dbReference>
<dbReference type="GO" id="GO:0005737">
    <property type="term" value="C:cytoplasm"/>
    <property type="evidence" value="ECO:0007669"/>
    <property type="project" value="UniProtKB-SubCell"/>
</dbReference>
<evidence type="ECO:0000256" key="5">
    <source>
        <dbReference type="ARBA" id="ARBA00023295"/>
    </source>
</evidence>
<dbReference type="EMBL" id="CP012600">
    <property type="protein sequence ID" value="ALC82995.1"/>
    <property type="molecule type" value="Genomic_DNA"/>
</dbReference>
<dbReference type="Proteomes" id="UP000067625">
    <property type="component" value="Chromosome"/>
</dbReference>
<dbReference type="FunFam" id="3.90.400.10:FF:000002">
    <property type="entry name" value="Sucrose isomerase"/>
    <property type="match status" value="1"/>
</dbReference>
<protein>
    <recommendedName>
        <fullName evidence="7">oligo-1,6-glucosidase</fullName>
        <ecNumber evidence="7">3.2.1.10</ecNumber>
    </recommendedName>
</protein>
<evidence type="ECO:0000256" key="6">
    <source>
        <dbReference type="ARBA" id="ARBA00036217"/>
    </source>
</evidence>
<dbReference type="GO" id="GO:0009313">
    <property type="term" value="P:oligosaccharide catabolic process"/>
    <property type="evidence" value="ECO:0007669"/>
    <property type="project" value="TreeGrafter"/>
</dbReference>
<evidence type="ECO:0000259" key="8">
    <source>
        <dbReference type="SMART" id="SM00642"/>
    </source>
</evidence>
<comment type="catalytic activity">
    <reaction evidence="6">
        <text>Hydrolysis of (1-&gt;6)-alpha-D-glucosidic linkages in some oligosaccharides produced from starch and glycogen by alpha-amylase, and in isomaltose.</text>
        <dbReference type="EC" id="3.2.1.10"/>
    </reaction>
</comment>
<keyword evidence="4" id="KW-0378">Hydrolase</keyword>
<dbReference type="InterPro" id="IPR006047">
    <property type="entry name" value="GH13_cat_dom"/>
</dbReference>
<dbReference type="OrthoDB" id="9805159at2"/>